<evidence type="ECO:0000313" key="3">
    <source>
        <dbReference type="Proteomes" id="UP000002358"/>
    </source>
</evidence>
<evidence type="ECO:0000256" key="1">
    <source>
        <dbReference type="SAM" id="MobiDB-lite"/>
    </source>
</evidence>
<gene>
    <name evidence="2" type="primary">100114621</name>
</gene>
<dbReference type="EnsemblMetazoa" id="XM_031921371">
    <property type="protein sequence ID" value="XP_031777231"/>
    <property type="gene ID" value="LOC100114621"/>
</dbReference>
<sequence length="124" mass="14153">MRPRALNTAAVANFGKSIMWQKYITDVKSINKDHIENEQTRTPSRGIHATTTLQRWGASTCRSPKRRRHARPTARTRPPDYDLSLLRGDNHHQHRDQSVHEDSPDGPSALPLRLLAMCALRLLL</sequence>
<evidence type="ECO:0000313" key="2">
    <source>
        <dbReference type="EnsemblMetazoa" id="XP_031777231"/>
    </source>
</evidence>
<feature type="compositionally biased region" description="Basic residues" evidence="1">
    <location>
        <begin position="63"/>
        <end position="74"/>
    </location>
</feature>
<feature type="compositionally biased region" description="Basic and acidic residues" evidence="1">
    <location>
        <begin position="88"/>
        <end position="103"/>
    </location>
</feature>
<reference evidence="2" key="1">
    <citation type="submission" date="2021-01" db="UniProtKB">
        <authorList>
            <consortium name="EnsemblMetazoa"/>
        </authorList>
    </citation>
    <scope>IDENTIFICATION</scope>
</reference>
<accession>A0A7M7PUI9</accession>
<feature type="region of interest" description="Disordered" evidence="1">
    <location>
        <begin position="36"/>
        <end position="107"/>
    </location>
</feature>
<name>A0A7M7PUI9_NASVI</name>
<protein>
    <submittedName>
        <fullName evidence="2">Uncharacterized protein</fullName>
    </submittedName>
</protein>
<proteinExistence type="predicted"/>
<keyword evidence="3" id="KW-1185">Reference proteome</keyword>
<organism evidence="2 3">
    <name type="scientific">Nasonia vitripennis</name>
    <name type="common">Parasitic wasp</name>
    <dbReference type="NCBI Taxonomy" id="7425"/>
    <lineage>
        <taxon>Eukaryota</taxon>
        <taxon>Metazoa</taxon>
        <taxon>Ecdysozoa</taxon>
        <taxon>Arthropoda</taxon>
        <taxon>Hexapoda</taxon>
        <taxon>Insecta</taxon>
        <taxon>Pterygota</taxon>
        <taxon>Neoptera</taxon>
        <taxon>Endopterygota</taxon>
        <taxon>Hymenoptera</taxon>
        <taxon>Apocrita</taxon>
        <taxon>Proctotrupomorpha</taxon>
        <taxon>Chalcidoidea</taxon>
        <taxon>Pteromalidae</taxon>
        <taxon>Pteromalinae</taxon>
        <taxon>Nasonia</taxon>
    </lineage>
</organism>
<dbReference type="Proteomes" id="UP000002358">
    <property type="component" value="Chromosome 1"/>
</dbReference>
<dbReference type="InParanoid" id="A0A7M7PUI9"/>
<dbReference type="AlphaFoldDB" id="A0A7M7PUI9"/>